<dbReference type="AlphaFoldDB" id="A0AAN1BLN4"/>
<protein>
    <submittedName>
        <fullName evidence="1">Uncharacterized protein</fullName>
    </submittedName>
</protein>
<sequence length="58" mass="6458">MAGSGCNRGWYERPHCFADKCFDKAAAPLIVAEFLIIRSTRETRGTPQVSNSTLHLHP</sequence>
<geneLocation type="plasmid" evidence="2">
    <name>pretnxc12d</name>
</geneLocation>
<accession>A0AAN1BLN4</accession>
<name>A0AAN1BLN4_RHIET</name>
<organism evidence="1 2">
    <name type="scientific">Rhizobium etli</name>
    <dbReference type="NCBI Taxonomy" id="29449"/>
    <lineage>
        <taxon>Bacteria</taxon>
        <taxon>Pseudomonadati</taxon>
        <taxon>Pseudomonadota</taxon>
        <taxon>Alphaproteobacteria</taxon>
        <taxon>Hyphomicrobiales</taxon>
        <taxon>Rhizobiaceae</taxon>
        <taxon>Rhizobium/Agrobacterium group</taxon>
        <taxon>Rhizobium</taxon>
    </lineage>
</organism>
<dbReference type="EMBL" id="CP020910">
    <property type="protein sequence ID" value="ARQ13327.1"/>
    <property type="molecule type" value="Genomic_DNA"/>
</dbReference>
<dbReference type="Proteomes" id="UP000194159">
    <property type="component" value="Plasmid pRetNXC12d"/>
</dbReference>
<reference evidence="1 2" key="1">
    <citation type="submission" date="2017-04" db="EMBL/GenBank/DDBJ databases">
        <title>Complete genome sequences of Rhizobium genomic linages associated to common bean (phaseolus vulgaris).</title>
        <authorList>
            <person name="Santamaria R.I."/>
            <person name="Bustos P."/>
            <person name="Perez-Carrascal O."/>
            <person name="Martinez-Flores I."/>
            <person name="Juarez S."/>
            <person name="Lozano L."/>
            <person name="Miranda F."/>
            <person name="Vinuesa P."/>
            <person name="Martinez-Romero E."/>
            <person name="Cevallos M.A."/>
            <person name="Romero D."/>
            <person name="Davila G."/>
            <person name="Gonzalez V."/>
        </authorList>
    </citation>
    <scope>NUCLEOTIDE SEQUENCE [LARGE SCALE GENOMIC DNA]</scope>
    <source>
        <strain evidence="1 2">NXC12</strain>
        <plasmid evidence="2">pretnxc12d</plasmid>
    </source>
</reference>
<proteinExistence type="predicted"/>
<evidence type="ECO:0000313" key="1">
    <source>
        <dbReference type="EMBL" id="ARQ13327.1"/>
    </source>
</evidence>
<keyword evidence="1" id="KW-0614">Plasmid</keyword>
<evidence type="ECO:0000313" key="2">
    <source>
        <dbReference type="Proteomes" id="UP000194159"/>
    </source>
</evidence>
<gene>
    <name evidence="1" type="ORF">NXC12_PD00231</name>
</gene>